<gene>
    <name evidence="1" type="ORF">SAMN02746098_01585</name>
</gene>
<protein>
    <submittedName>
        <fullName evidence="1">Uncharacterized protein</fullName>
    </submittedName>
</protein>
<reference evidence="2" key="1">
    <citation type="submission" date="2016-11" db="EMBL/GenBank/DDBJ databases">
        <authorList>
            <person name="Varghese N."/>
            <person name="Submissions S."/>
        </authorList>
    </citation>
    <scope>NUCLEOTIDE SEQUENCE [LARGE SCALE GENOMIC DNA]</scope>
    <source>
        <strain evidence="2">DSM 15449</strain>
    </source>
</reference>
<dbReference type="EMBL" id="FQXJ01000005">
    <property type="protein sequence ID" value="SHH85982.1"/>
    <property type="molecule type" value="Genomic_DNA"/>
</dbReference>
<organism evidence="1 2">
    <name type="scientific">Desulfosporosinus lacus DSM 15449</name>
    <dbReference type="NCBI Taxonomy" id="1121420"/>
    <lineage>
        <taxon>Bacteria</taxon>
        <taxon>Bacillati</taxon>
        <taxon>Bacillota</taxon>
        <taxon>Clostridia</taxon>
        <taxon>Eubacteriales</taxon>
        <taxon>Desulfitobacteriaceae</taxon>
        <taxon>Desulfosporosinus</taxon>
    </lineage>
</organism>
<dbReference type="Proteomes" id="UP000183954">
    <property type="component" value="Unassembled WGS sequence"/>
</dbReference>
<dbReference type="OrthoDB" id="9912318at2"/>
<evidence type="ECO:0000313" key="2">
    <source>
        <dbReference type="Proteomes" id="UP000183954"/>
    </source>
</evidence>
<keyword evidence="2" id="KW-1185">Reference proteome</keyword>
<dbReference type="RefSeq" id="WP_073029158.1">
    <property type="nucleotide sequence ID" value="NZ_FQXJ01000005.1"/>
</dbReference>
<name>A0A1M5WER7_9FIRM</name>
<proteinExistence type="predicted"/>
<dbReference type="AlphaFoldDB" id="A0A1M5WER7"/>
<evidence type="ECO:0000313" key="1">
    <source>
        <dbReference type="EMBL" id="SHH85982.1"/>
    </source>
</evidence>
<dbReference type="STRING" id="1121420.SAMN02746098_01585"/>
<sequence length="84" mass="9929">MKPYYDLDLTTRNRIIGLIKQCEISNLGNVSFEYYPTPRNEAKTFHMEQNNLGWELVVSERRSGTRDVYEIVGDQITYDYSEKD</sequence>
<accession>A0A1M5WER7</accession>